<dbReference type="EMBL" id="BNDZ01000003">
    <property type="protein sequence ID" value="GHI44661.1"/>
    <property type="molecule type" value="Genomic_DNA"/>
</dbReference>
<gene>
    <name evidence="2" type="ORF">ScoT_08350</name>
</gene>
<accession>A0AA37FAI0</accession>
<dbReference type="AlphaFoldDB" id="A0AA37FAI0"/>
<evidence type="ECO:0000256" key="1">
    <source>
        <dbReference type="SAM" id="MobiDB-lite"/>
    </source>
</evidence>
<protein>
    <submittedName>
        <fullName evidence="2">Uncharacterized protein</fullName>
    </submittedName>
</protein>
<name>A0AA37FAI0_9ACTN</name>
<dbReference type="Proteomes" id="UP001051844">
    <property type="component" value="Unassembled WGS sequence"/>
</dbReference>
<sequence>MSWVSQMEKSDQESDQVTKNMNRAALIRPKFRRRRPRTGTAAAGLGAAGLWTVMGAPSRWAPYRVLGRCLTPGGGPVRPSSIPNTC</sequence>
<evidence type="ECO:0000313" key="3">
    <source>
        <dbReference type="Proteomes" id="UP001051844"/>
    </source>
</evidence>
<comment type="caution">
    <text evidence="2">The sequence shown here is derived from an EMBL/GenBank/DDBJ whole genome shotgun (WGS) entry which is preliminary data.</text>
</comment>
<reference evidence="2" key="1">
    <citation type="submission" date="2022-09" db="EMBL/GenBank/DDBJ databases">
        <title>Whole genome shotgun sequence of Streptomyces albidoflavus NBRC 12854.</title>
        <authorList>
            <person name="Komaki H."/>
            <person name="Tamura T."/>
        </authorList>
    </citation>
    <scope>NUCLEOTIDE SEQUENCE</scope>
    <source>
        <strain evidence="2">NBRC 12854</strain>
    </source>
</reference>
<feature type="region of interest" description="Disordered" evidence="1">
    <location>
        <begin position="1"/>
        <end position="40"/>
    </location>
</feature>
<evidence type="ECO:0000313" key="2">
    <source>
        <dbReference type="EMBL" id="GHI44661.1"/>
    </source>
</evidence>
<organism evidence="2 3">
    <name type="scientific">Streptomyces albidoflavus</name>
    <dbReference type="NCBI Taxonomy" id="1886"/>
    <lineage>
        <taxon>Bacteria</taxon>
        <taxon>Bacillati</taxon>
        <taxon>Actinomycetota</taxon>
        <taxon>Actinomycetes</taxon>
        <taxon>Kitasatosporales</taxon>
        <taxon>Streptomycetaceae</taxon>
        <taxon>Streptomyces</taxon>
        <taxon>Streptomyces albidoflavus group</taxon>
    </lineage>
</organism>
<proteinExistence type="predicted"/>